<evidence type="ECO:0000313" key="10">
    <source>
        <dbReference type="EMBL" id="AVQ00237.1"/>
    </source>
</evidence>
<evidence type="ECO:0000259" key="9">
    <source>
        <dbReference type="Pfam" id="PF17785"/>
    </source>
</evidence>
<sequence>MEYPALFLKRGEDARLKQGHVWVFSNEVDTARSPLNEFEPGERVAIVDASGRLIGLGYINPHALICARLLVRGAEHGIDRSLISHRLNVAASLRAMQYDEPYHRLVFGESDGLPGLVIDRFGPVLVGQIGTLGMEQLKPEIEAAIQKTLKPEVLVWKNQGSVRQLENLPEYVEVAIGSLPTTVIAREHGVDYAIDVEHGQKTGFFYDQRDNRGSLARLVDGKRVLDLFSYVGAWGLAAARFGASEVLAVDVSDAAVERVRANADRNGFADRVRAESADAFEFLKHLRQQRERFDVVIVDPPAFSKRKKDFAEARLAYRRINEMAMQVLARDGLLVSCSCSYHMPYSELISQINQGARHLDRQALVLKRLQQSADHPVVPAIPETEYLKGALLRVLPS</sequence>
<gene>
    <name evidence="10" type="ORF">C7S18_22775</name>
</gene>
<dbReference type="Pfam" id="PF17785">
    <property type="entry name" value="PUA_3"/>
    <property type="match status" value="1"/>
</dbReference>
<dbReference type="GO" id="GO:0008168">
    <property type="term" value="F:methyltransferase activity"/>
    <property type="evidence" value="ECO:0007669"/>
    <property type="project" value="UniProtKB-KW"/>
</dbReference>
<dbReference type="InterPro" id="IPR015947">
    <property type="entry name" value="PUA-like_sf"/>
</dbReference>
<evidence type="ECO:0000256" key="6">
    <source>
        <dbReference type="ARBA" id="ARBA00022691"/>
    </source>
</evidence>
<dbReference type="GO" id="GO:0032259">
    <property type="term" value="P:methylation"/>
    <property type="evidence" value="ECO:0007669"/>
    <property type="project" value="UniProtKB-KW"/>
</dbReference>
<keyword evidence="11" id="KW-1185">Reference proteome</keyword>
<proteinExistence type="inferred from homology"/>
<dbReference type="SUPFAM" id="SSF88697">
    <property type="entry name" value="PUA domain-like"/>
    <property type="match status" value="1"/>
</dbReference>
<dbReference type="SUPFAM" id="SSF53335">
    <property type="entry name" value="S-adenosyl-L-methionine-dependent methyltransferases"/>
    <property type="match status" value="1"/>
</dbReference>
<evidence type="ECO:0000259" key="8">
    <source>
        <dbReference type="Pfam" id="PF10672"/>
    </source>
</evidence>
<feature type="domain" description="S-adenosylmethionine-dependent methyltransferase" evidence="8">
    <location>
        <begin position="185"/>
        <end position="353"/>
    </location>
</feature>
<dbReference type="CDD" id="cd02440">
    <property type="entry name" value="AdoMet_MTases"/>
    <property type="match status" value="1"/>
</dbReference>
<evidence type="ECO:0000256" key="7">
    <source>
        <dbReference type="ARBA" id="ARBA00038091"/>
    </source>
</evidence>
<dbReference type="GO" id="GO:0005737">
    <property type="term" value="C:cytoplasm"/>
    <property type="evidence" value="ECO:0007669"/>
    <property type="project" value="UniProtKB-SubCell"/>
</dbReference>
<dbReference type="EMBL" id="CP027860">
    <property type="protein sequence ID" value="AVQ00237.1"/>
    <property type="molecule type" value="Genomic_DNA"/>
</dbReference>
<dbReference type="CDD" id="cd21153">
    <property type="entry name" value="PUA_RlmI"/>
    <property type="match status" value="1"/>
</dbReference>
<name>A0A2P1PZI5_9GAMM</name>
<dbReference type="AlphaFoldDB" id="A0A2P1PZI5"/>
<comment type="similarity">
    <text evidence="7">Belongs to the methyltransferase superfamily. RlmI family.</text>
</comment>
<dbReference type="PANTHER" id="PTHR42873:SF1">
    <property type="entry name" value="S-ADENOSYLMETHIONINE-DEPENDENT METHYLTRANSFERASE DOMAIN-CONTAINING PROTEIN"/>
    <property type="match status" value="1"/>
</dbReference>
<reference evidence="10 11" key="1">
    <citation type="submission" date="2018-03" db="EMBL/GenBank/DDBJ databases">
        <title>Ahniella affigens gen. nov., sp. nov., a gammaproteobacterium isolated from sandy soil near a stream.</title>
        <authorList>
            <person name="Ko Y."/>
            <person name="Kim J.-H."/>
        </authorList>
    </citation>
    <scope>NUCLEOTIDE SEQUENCE [LARGE SCALE GENOMIC DNA]</scope>
    <source>
        <strain evidence="10 11">D13</strain>
    </source>
</reference>
<dbReference type="CDD" id="cd11572">
    <property type="entry name" value="RlmI_M_like"/>
    <property type="match status" value="1"/>
</dbReference>
<evidence type="ECO:0000256" key="4">
    <source>
        <dbReference type="ARBA" id="ARBA00022603"/>
    </source>
</evidence>
<evidence type="ECO:0000256" key="5">
    <source>
        <dbReference type="ARBA" id="ARBA00022679"/>
    </source>
</evidence>
<dbReference type="InterPro" id="IPR029063">
    <property type="entry name" value="SAM-dependent_MTases_sf"/>
</dbReference>
<keyword evidence="5 10" id="KW-0808">Transferase</keyword>
<evidence type="ECO:0000256" key="2">
    <source>
        <dbReference type="ARBA" id="ARBA00022490"/>
    </source>
</evidence>
<accession>A0A2P1PZI5</accession>
<dbReference type="Gene3D" id="3.30.750.80">
    <property type="entry name" value="RNA methyltransferase domain (HRMD) like"/>
    <property type="match status" value="1"/>
</dbReference>
<dbReference type="KEGG" id="xba:C7S18_22775"/>
<dbReference type="PROSITE" id="PS50890">
    <property type="entry name" value="PUA"/>
    <property type="match status" value="1"/>
</dbReference>
<evidence type="ECO:0000256" key="1">
    <source>
        <dbReference type="ARBA" id="ARBA00004496"/>
    </source>
</evidence>
<keyword evidence="3" id="KW-0698">rRNA processing</keyword>
<dbReference type="GO" id="GO:0003723">
    <property type="term" value="F:RNA binding"/>
    <property type="evidence" value="ECO:0007669"/>
    <property type="project" value="InterPro"/>
</dbReference>
<comment type="subcellular location">
    <subcellularLocation>
        <location evidence="1">Cytoplasm</location>
    </subcellularLocation>
</comment>
<keyword evidence="2" id="KW-0963">Cytoplasm</keyword>
<dbReference type="Gene3D" id="3.40.50.150">
    <property type="entry name" value="Vaccinia Virus protein VP39"/>
    <property type="match status" value="1"/>
</dbReference>
<feature type="domain" description="RlmI-like PUA" evidence="9">
    <location>
        <begin position="7"/>
        <end position="71"/>
    </location>
</feature>
<evidence type="ECO:0000256" key="3">
    <source>
        <dbReference type="ARBA" id="ARBA00022552"/>
    </source>
</evidence>
<reference evidence="10 11" key="2">
    <citation type="submission" date="2018-03" db="EMBL/GenBank/DDBJ databases">
        <authorList>
            <person name="Keele B.F."/>
        </authorList>
    </citation>
    <scope>NUCLEOTIDE SEQUENCE [LARGE SCALE GENOMIC DNA]</scope>
    <source>
        <strain evidence="10 11">D13</strain>
    </source>
</reference>
<dbReference type="InterPro" id="IPR036974">
    <property type="entry name" value="PUA_sf"/>
</dbReference>
<evidence type="ECO:0000313" key="11">
    <source>
        <dbReference type="Proteomes" id="UP000241074"/>
    </source>
</evidence>
<dbReference type="Gene3D" id="2.30.130.10">
    <property type="entry name" value="PUA domain"/>
    <property type="match status" value="1"/>
</dbReference>
<keyword evidence="6" id="KW-0949">S-adenosyl-L-methionine</keyword>
<dbReference type="InterPro" id="IPR041532">
    <property type="entry name" value="RlmI-like_PUA"/>
</dbReference>
<keyword evidence="4 10" id="KW-0489">Methyltransferase</keyword>
<dbReference type="PANTHER" id="PTHR42873">
    <property type="entry name" value="RIBOSOMAL RNA LARGE SUBUNIT METHYLTRANSFERASE"/>
    <property type="match status" value="1"/>
</dbReference>
<dbReference type="Pfam" id="PF10672">
    <property type="entry name" value="Methyltrans_SAM"/>
    <property type="match status" value="1"/>
</dbReference>
<dbReference type="InterPro" id="IPR019614">
    <property type="entry name" value="SAM-dep_methyl-trfase"/>
</dbReference>
<dbReference type="Proteomes" id="UP000241074">
    <property type="component" value="Chromosome"/>
</dbReference>
<dbReference type="GO" id="GO:0006364">
    <property type="term" value="P:rRNA processing"/>
    <property type="evidence" value="ECO:0007669"/>
    <property type="project" value="UniProtKB-KW"/>
</dbReference>
<protein>
    <submittedName>
        <fullName evidence="10">RlmI/RlmK family 23S rRNA methyltransferase</fullName>
    </submittedName>
</protein>
<dbReference type="OrthoDB" id="9805492at2"/>
<organism evidence="10 11">
    <name type="scientific">Ahniella affigens</name>
    <dbReference type="NCBI Taxonomy" id="2021234"/>
    <lineage>
        <taxon>Bacteria</taxon>
        <taxon>Pseudomonadati</taxon>
        <taxon>Pseudomonadota</taxon>
        <taxon>Gammaproteobacteria</taxon>
        <taxon>Lysobacterales</taxon>
        <taxon>Rhodanobacteraceae</taxon>
        <taxon>Ahniella</taxon>
    </lineage>
</organism>